<feature type="region of interest" description="Disordered" evidence="1">
    <location>
        <begin position="1153"/>
        <end position="1173"/>
    </location>
</feature>
<evidence type="ECO:0000256" key="3">
    <source>
        <dbReference type="SAM" id="SignalP"/>
    </source>
</evidence>
<dbReference type="SUPFAM" id="SSF49854">
    <property type="entry name" value="Spermadhesin, CUB domain"/>
    <property type="match status" value="1"/>
</dbReference>
<evidence type="ECO:0000313" key="5">
    <source>
        <dbReference type="Proteomes" id="UP000013827"/>
    </source>
</evidence>
<feature type="transmembrane region" description="Helical" evidence="2">
    <location>
        <begin position="733"/>
        <end position="754"/>
    </location>
</feature>
<feature type="transmembrane region" description="Helical" evidence="2">
    <location>
        <begin position="828"/>
        <end position="852"/>
    </location>
</feature>
<keyword evidence="2" id="KW-0812">Transmembrane</keyword>
<feature type="region of interest" description="Disordered" evidence="1">
    <location>
        <begin position="178"/>
        <end position="207"/>
    </location>
</feature>
<accession>A0A0D3I6X5</accession>
<evidence type="ECO:0000256" key="1">
    <source>
        <dbReference type="SAM" id="MobiDB-lite"/>
    </source>
</evidence>
<dbReference type="eggNOG" id="ENOG502S7BT">
    <property type="taxonomic scope" value="Eukaryota"/>
</dbReference>
<name>A0A0D3I6X5_EMIH1</name>
<feature type="transmembrane region" description="Helical" evidence="2">
    <location>
        <begin position="905"/>
        <end position="925"/>
    </location>
</feature>
<keyword evidence="2" id="KW-1133">Transmembrane helix</keyword>
<evidence type="ECO:0000313" key="4">
    <source>
        <dbReference type="EnsemblProtists" id="EOD07010"/>
    </source>
</evidence>
<keyword evidence="5" id="KW-1185">Reference proteome</keyword>
<feature type="compositionally biased region" description="Basic and acidic residues" evidence="1">
    <location>
        <begin position="243"/>
        <end position="255"/>
    </location>
</feature>
<reference evidence="5" key="1">
    <citation type="journal article" date="2013" name="Nature">
        <title>Pan genome of the phytoplankton Emiliania underpins its global distribution.</title>
        <authorList>
            <person name="Read B.A."/>
            <person name="Kegel J."/>
            <person name="Klute M.J."/>
            <person name="Kuo A."/>
            <person name="Lefebvre S.C."/>
            <person name="Maumus F."/>
            <person name="Mayer C."/>
            <person name="Miller J."/>
            <person name="Monier A."/>
            <person name="Salamov A."/>
            <person name="Young J."/>
            <person name="Aguilar M."/>
            <person name="Claverie J.M."/>
            <person name="Frickenhaus S."/>
            <person name="Gonzalez K."/>
            <person name="Herman E.K."/>
            <person name="Lin Y.C."/>
            <person name="Napier J."/>
            <person name="Ogata H."/>
            <person name="Sarno A.F."/>
            <person name="Shmutz J."/>
            <person name="Schroeder D."/>
            <person name="de Vargas C."/>
            <person name="Verret F."/>
            <person name="von Dassow P."/>
            <person name="Valentin K."/>
            <person name="Van de Peer Y."/>
            <person name="Wheeler G."/>
            <person name="Dacks J.B."/>
            <person name="Delwiche C.F."/>
            <person name="Dyhrman S.T."/>
            <person name="Glockner G."/>
            <person name="John U."/>
            <person name="Richards T."/>
            <person name="Worden A.Z."/>
            <person name="Zhang X."/>
            <person name="Grigoriev I.V."/>
            <person name="Allen A.E."/>
            <person name="Bidle K."/>
            <person name="Borodovsky M."/>
            <person name="Bowler C."/>
            <person name="Brownlee C."/>
            <person name="Cock J.M."/>
            <person name="Elias M."/>
            <person name="Gladyshev V.N."/>
            <person name="Groth M."/>
            <person name="Guda C."/>
            <person name="Hadaegh A."/>
            <person name="Iglesias-Rodriguez M.D."/>
            <person name="Jenkins J."/>
            <person name="Jones B.M."/>
            <person name="Lawson T."/>
            <person name="Leese F."/>
            <person name="Lindquist E."/>
            <person name="Lobanov A."/>
            <person name="Lomsadze A."/>
            <person name="Malik S.B."/>
            <person name="Marsh M.E."/>
            <person name="Mackinder L."/>
            <person name="Mock T."/>
            <person name="Mueller-Roeber B."/>
            <person name="Pagarete A."/>
            <person name="Parker M."/>
            <person name="Probert I."/>
            <person name="Quesneville H."/>
            <person name="Raines C."/>
            <person name="Rensing S.A."/>
            <person name="Riano-Pachon D.M."/>
            <person name="Richier S."/>
            <person name="Rokitta S."/>
            <person name="Shiraiwa Y."/>
            <person name="Soanes D.M."/>
            <person name="van der Giezen M."/>
            <person name="Wahlund T.M."/>
            <person name="Williams B."/>
            <person name="Wilson W."/>
            <person name="Wolfe G."/>
            <person name="Wurch L.L."/>
        </authorList>
    </citation>
    <scope>NUCLEOTIDE SEQUENCE</scope>
</reference>
<dbReference type="PANTHER" id="PTHR11319:SF35">
    <property type="entry name" value="OUTER MEMBRANE PROTEIN PMPC-RELATED"/>
    <property type="match status" value="1"/>
</dbReference>
<dbReference type="PANTHER" id="PTHR11319">
    <property type="entry name" value="G PROTEIN-COUPLED RECEPTOR-RELATED"/>
    <property type="match status" value="1"/>
</dbReference>
<dbReference type="GeneID" id="17253158"/>
<evidence type="ECO:0008006" key="6">
    <source>
        <dbReference type="Google" id="ProtNLM"/>
    </source>
</evidence>
<dbReference type="KEGG" id="ehx:EMIHUDRAFT_218768"/>
<feature type="compositionally biased region" description="Low complexity" evidence="1">
    <location>
        <begin position="1156"/>
        <end position="1172"/>
    </location>
</feature>
<feature type="chain" id="PRO_5044290943" description="TIR domain-containing protein" evidence="3">
    <location>
        <begin position="21"/>
        <end position="1334"/>
    </location>
</feature>
<keyword evidence="2" id="KW-0472">Membrane</keyword>
<evidence type="ECO:0000256" key="2">
    <source>
        <dbReference type="SAM" id="Phobius"/>
    </source>
</evidence>
<feature type="region of interest" description="Disordered" evidence="1">
    <location>
        <begin position="1312"/>
        <end position="1334"/>
    </location>
</feature>
<proteinExistence type="predicted"/>
<reference evidence="4" key="2">
    <citation type="submission" date="2024-10" db="UniProtKB">
        <authorList>
            <consortium name="EnsemblProtists"/>
        </authorList>
    </citation>
    <scope>IDENTIFICATION</scope>
</reference>
<feature type="signal peptide" evidence="3">
    <location>
        <begin position="1"/>
        <end position="20"/>
    </location>
</feature>
<dbReference type="InterPro" id="IPR035914">
    <property type="entry name" value="Sperma_CUB_dom_sf"/>
</dbReference>
<dbReference type="EnsemblProtists" id="EOD07010">
    <property type="protein sequence ID" value="EOD07010"/>
    <property type="gene ID" value="EMIHUDRAFT_218768"/>
</dbReference>
<dbReference type="RefSeq" id="XP_005759439.1">
    <property type="nucleotide sequence ID" value="XM_005759382.1"/>
</dbReference>
<feature type="transmembrane region" description="Helical" evidence="2">
    <location>
        <begin position="775"/>
        <end position="796"/>
    </location>
</feature>
<feature type="transmembrane region" description="Helical" evidence="2">
    <location>
        <begin position="937"/>
        <end position="960"/>
    </location>
</feature>
<protein>
    <recommendedName>
        <fullName evidence="6">TIR domain-containing protein</fullName>
    </recommendedName>
</protein>
<dbReference type="HOGENOM" id="CLU_258883_0_0_1"/>
<keyword evidence="3" id="KW-0732">Signal</keyword>
<dbReference type="PaxDb" id="2903-EOD07010"/>
<organism evidence="4 5">
    <name type="scientific">Emiliania huxleyi (strain CCMP1516)</name>
    <dbReference type="NCBI Taxonomy" id="280463"/>
    <lineage>
        <taxon>Eukaryota</taxon>
        <taxon>Haptista</taxon>
        <taxon>Haptophyta</taxon>
        <taxon>Prymnesiophyceae</taxon>
        <taxon>Isochrysidales</taxon>
        <taxon>Noelaerhabdaceae</taxon>
        <taxon>Emiliania</taxon>
    </lineage>
</organism>
<sequence length="1334" mass="143431">MMIYILAIVVNSTAASRVGASRPPVSCVHAGSGGRRAVDRSTDASRFPTRESVIKPPDAVTIPRETLEATVIEVIGAAPGTDAVKHFNLERHSTEAANLTTSRYPVSVELAGQAAVSSGRHELNAFASHADLLEGLGVGKLLLPLAAPLCAHSGTCRAGEALGKSWAGKRSLLEAEQGELEGAEQARFDPALSTSNHRTESETADTDTAGAPWSRLVLRCLALLCQLRSGGSSASKVGPIKVEGQKRSKNAEKDGVLTPAGGSTAVWHTPLAWWCSTSAPTLLLLLAACGSGLLRLRLLAADGGLKWARRFGAIGLLGMRARRFGAASGGGLLGMCARRFGAASGQRVNKAGGRLVVSWLLLFFIPAAMPCPLGDVCATGLCLITDGGSCATSPNYPNDYPNFEGCTITGLPPAALDVIAFDVEEDEDYWDYDGDGDPTNECYDYLVVNGVKYCGTSGPAGIVPSDGTMTWVSDDEAVSEGQEAYILVSWDLRCGGAVVKSSAVYSHNDVGFFQTEYTVALSPGVECELDMKDSYGDGWNGATWSGLGQEGLTFACVHTEAQARSCLEQTNGCYCHRPDGMSKIELLLLVYRMQLRICLVSDELQVVVGGVSFAYPGTYGLHACGRHDSGLEPSCNSTGYPGWCEHEWCYVDQAACNTEYNPTAYVEGTTLHYSYRACGFNNEFESCTVLSSTYSARLPEEYTGWTEKLANAISIDWSGLFLPEQCLSYDQRLLAIALSPVALIAVLMIAGISLRLHGWRAAPAPRERSWYAEAALGLLDLTPAGLVLIFCFAYTISPPGEELDLIEYMRQDASVECGSDQHDDITNLAIGCIVVWPVGSLVLFTALLAACYKPLQAKTPNALTRATAFLHREYETTYFWWEAVELARKLVLTGFVLLIPEERAFLRLVVATLICSCYAVALAVVRPYKRVGDDVLAVAAGLVLLLLFLGANWTTIFLGIEERHPGTAEAAAILGFGKLNGVVNSMLVLVGVTLLFFLIGAIVAARRVAMIPTIRLVSTKQPPELSIVLGLKWHLFISHIWSTGQDAVKVDDLKDIGALEEYIRRSQTILFFLSRGYFRSKAHLSLPQRLSKPIVLVQEADPEKGGGTLQALRAECPEELQPDVFDKDWPLTIWFRIDEFRLISLKIIAKAPRGPQPAATQSSPSPDPESQSLAFSKHTTLWASPANPGAAELACELATAFRGLTVSTVADIGSSASNTWLEEDGERLAEQVKQAREDKLKIVMAHENDPDRGGCQFSRMFEVSLVLLAKRLGASPARSQADLLSDSIAEGSTSLAKRSFGGLSRVFAKMSSRSSAEARDVSGGEASVPVQQQV</sequence>
<feature type="region of interest" description="Disordered" evidence="1">
    <location>
        <begin position="231"/>
        <end position="259"/>
    </location>
</feature>
<feature type="transmembrane region" description="Helical" evidence="2">
    <location>
        <begin position="986"/>
        <end position="1005"/>
    </location>
</feature>
<dbReference type="Proteomes" id="UP000013827">
    <property type="component" value="Unassembled WGS sequence"/>
</dbReference>